<comment type="caution">
    <text evidence="10">The sequence shown here is derived from an EMBL/GenBank/DDBJ whole genome shotgun (WGS) entry which is preliminary data.</text>
</comment>
<name>A0A1F4W0T5_UNCKA</name>
<keyword evidence="2" id="KW-1003">Cell membrane</keyword>
<evidence type="ECO:0000313" key="10">
    <source>
        <dbReference type="EMBL" id="OGC63047.1"/>
    </source>
</evidence>
<dbReference type="Proteomes" id="UP000176614">
    <property type="component" value="Unassembled WGS sequence"/>
</dbReference>
<dbReference type="InterPro" id="IPR019196">
    <property type="entry name" value="ABC_transp_unknown"/>
</dbReference>
<dbReference type="GO" id="GO:0005886">
    <property type="term" value="C:plasma membrane"/>
    <property type="evidence" value="ECO:0007669"/>
    <property type="project" value="UniProtKB-SubCell"/>
</dbReference>
<evidence type="ECO:0000256" key="6">
    <source>
        <dbReference type="SAM" id="Phobius"/>
    </source>
</evidence>
<feature type="transmembrane region" description="Helical" evidence="6">
    <location>
        <begin position="161"/>
        <end position="179"/>
    </location>
</feature>
<evidence type="ECO:0000256" key="3">
    <source>
        <dbReference type="ARBA" id="ARBA00022692"/>
    </source>
</evidence>
<dbReference type="InterPro" id="IPR013525">
    <property type="entry name" value="ABC2_TM"/>
</dbReference>
<feature type="transmembrane region" description="Helical" evidence="6">
    <location>
        <begin position="248"/>
        <end position="267"/>
    </location>
</feature>
<dbReference type="GO" id="GO:0140359">
    <property type="term" value="F:ABC-type transporter activity"/>
    <property type="evidence" value="ECO:0007669"/>
    <property type="project" value="InterPro"/>
</dbReference>
<organism evidence="10 11">
    <name type="scientific">candidate division WWE3 bacterium RIFOXYA2_FULL_46_9</name>
    <dbReference type="NCBI Taxonomy" id="1802636"/>
    <lineage>
        <taxon>Bacteria</taxon>
        <taxon>Katanobacteria</taxon>
    </lineage>
</organism>
<dbReference type="AlphaFoldDB" id="A0A1F4W0T5"/>
<keyword evidence="3 6" id="KW-0812">Transmembrane</keyword>
<dbReference type="InterPro" id="IPR051449">
    <property type="entry name" value="ABC-2_transporter_component"/>
</dbReference>
<reference evidence="10 11" key="1">
    <citation type="journal article" date="2016" name="Nat. Commun.">
        <title>Thousands of microbial genomes shed light on interconnected biogeochemical processes in an aquifer system.</title>
        <authorList>
            <person name="Anantharaman K."/>
            <person name="Brown C.T."/>
            <person name="Hug L.A."/>
            <person name="Sharon I."/>
            <person name="Castelle C.J."/>
            <person name="Probst A.J."/>
            <person name="Thomas B.C."/>
            <person name="Singh A."/>
            <person name="Wilkins M.J."/>
            <person name="Karaoz U."/>
            <person name="Brodie E.L."/>
            <person name="Williams K.H."/>
            <person name="Hubbard S.S."/>
            <person name="Banfield J.F."/>
        </authorList>
    </citation>
    <scope>NUCLEOTIDE SEQUENCE [LARGE SCALE GENOMIC DNA]</scope>
</reference>
<dbReference type="Pfam" id="PF23357">
    <property type="entry name" value="DUF7088"/>
    <property type="match status" value="1"/>
</dbReference>
<dbReference type="InterPro" id="IPR055396">
    <property type="entry name" value="DUF7088"/>
</dbReference>
<accession>A0A1F4W0T5</accession>
<feature type="transmembrane region" description="Helical" evidence="6">
    <location>
        <begin position="216"/>
        <end position="236"/>
    </location>
</feature>
<evidence type="ECO:0000259" key="9">
    <source>
        <dbReference type="Pfam" id="PF23357"/>
    </source>
</evidence>
<feature type="domain" description="DUF7088" evidence="9">
    <location>
        <begin position="279"/>
        <end position="382"/>
    </location>
</feature>
<evidence type="ECO:0000259" key="7">
    <source>
        <dbReference type="Pfam" id="PF09822"/>
    </source>
</evidence>
<evidence type="ECO:0000256" key="4">
    <source>
        <dbReference type="ARBA" id="ARBA00022989"/>
    </source>
</evidence>
<feature type="domain" description="ABC-type uncharacterised transport system" evidence="7">
    <location>
        <begin position="415"/>
        <end position="662"/>
    </location>
</feature>
<evidence type="ECO:0000313" key="11">
    <source>
        <dbReference type="Proteomes" id="UP000176614"/>
    </source>
</evidence>
<dbReference type="PANTHER" id="PTHR30294">
    <property type="entry name" value="MEMBRANE COMPONENT OF ABC TRANSPORTER YHHJ-RELATED"/>
    <property type="match status" value="1"/>
</dbReference>
<feature type="transmembrane region" description="Helical" evidence="6">
    <location>
        <begin position="56"/>
        <end position="74"/>
    </location>
</feature>
<evidence type="ECO:0000256" key="1">
    <source>
        <dbReference type="ARBA" id="ARBA00004651"/>
    </source>
</evidence>
<dbReference type="EMBL" id="MEVT01000009">
    <property type="protein sequence ID" value="OGC63047.1"/>
    <property type="molecule type" value="Genomic_DNA"/>
</dbReference>
<protein>
    <submittedName>
        <fullName evidence="10">Uncharacterized protein</fullName>
    </submittedName>
</protein>
<dbReference type="Pfam" id="PF09822">
    <property type="entry name" value="ABC_transp_aux"/>
    <property type="match status" value="1"/>
</dbReference>
<sequence length="742" mass="81049">MNKANILKIVKKENKAVAGSPATYVILIVFLTLWEFLFFRNAFLISTTSLRDLFDWLPWLLLVFVSAVTMGSISKESEDGTMELVLTHPVKEIEFIIGKYLSSLLFVSLGLLFSIPIALTFAKFGKFDWGIFAAQLLGSIFFAATLSALGTFVSSVLKNQIGAFLVTATSGFLLILSGTDFVLETFPFWAAQIVSKISLITHFQNISKGVLDLKDITYFFGFIAIFLSLTYLQFIAKKFGSNKKAYSDVKVGVILISGIFALVVALGDRISLRVDLSQGRVFTLSGATKQVLGQLTDIVTVTVYSTQKLPPQSSQYLRETKDLLNDYKSRANGNLIIKTIDPSKDPVFAQEAETLGIPMIRFNTLEGQNYQSVTGYLGLAVTYAGKSEVIPVIQTTGDLEYQLTGIIKKLTVKDKKTVGIVINTANTQITEYSLLIKELENQFKLVYPDLTQEDVTLPVELSTLVIVGPTADYPPTVLSKLQAYVNEGKSLMLLMDGRQINVTESSVESTAVTANASALISSLGVTVNNDLAYDLELNETVRINNGPISYLLPYPYWLKAVTAKEQHQITSKIDTVYMPWTSSISINEDSATQSGYDIKKLLMTSSHGGISSGTANIGPDAQPENKNLGEQVLAVALQPKEGTTGKARIVVAGDSEFILDRSVQSGPSGIVFGLNAISWLTQEDSLGEIKIKAEPFGTMTFSNKNMPQLIKIGNLALAIGLPLIIGVIYISLRNKLKTGSYK</sequence>
<dbReference type="PANTHER" id="PTHR30294:SF29">
    <property type="entry name" value="MULTIDRUG ABC TRANSPORTER PERMEASE YBHS-RELATED"/>
    <property type="match status" value="1"/>
</dbReference>
<evidence type="ECO:0000259" key="8">
    <source>
        <dbReference type="Pfam" id="PF12698"/>
    </source>
</evidence>
<feature type="transmembrane region" description="Helical" evidence="6">
    <location>
        <begin position="95"/>
        <end position="117"/>
    </location>
</feature>
<feature type="transmembrane region" description="Helical" evidence="6">
    <location>
        <begin position="712"/>
        <end position="732"/>
    </location>
</feature>
<feature type="transmembrane region" description="Helical" evidence="6">
    <location>
        <begin position="129"/>
        <end position="149"/>
    </location>
</feature>
<keyword evidence="4 6" id="KW-1133">Transmembrane helix</keyword>
<dbReference type="Pfam" id="PF12698">
    <property type="entry name" value="ABC2_membrane_3"/>
    <property type="match status" value="1"/>
</dbReference>
<gene>
    <name evidence="10" type="ORF">A2264_03865</name>
</gene>
<evidence type="ECO:0000256" key="5">
    <source>
        <dbReference type="ARBA" id="ARBA00023136"/>
    </source>
</evidence>
<comment type="subcellular location">
    <subcellularLocation>
        <location evidence="1">Cell membrane</location>
        <topology evidence="1">Multi-pass membrane protein</topology>
    </subcellularLocation>
</comment>
<feature type="transmembrane region" description="Helical" evidence="6">
    <location>
        <begin position="21"/>
        <end position="44"/>
    </location>
</feature>
<keyword evidence="5 6" id="KW-0472">Membrane</keyword>
<evidence type="ECO:0000256" key="2">
    <source>
        <dbReference type="ARBA" id="ARBA00022475"/>
    </source>
</evidence>
<proteinExistence type="predicted"/>
<feature type="domain" description="ABC-2 type transporter transmembrane" evidence="8">
    <location>
        <begin position="56"/>
        <end position="231"/>
    </location>
</feature>